<evidence type="ECO:0000256" key="1">
    <source>
        <dbReference type="ARBA" id="ARBA00004418"/>
    </source>
</evidence>
<evidence type="ECO:0000256" key="3">
    <source>
        <dbReference type="ARBA" id="ARBA00022729"/>
    </source>
</evidence>
<sequence>MKKLLTAILCFMMVILPLSACANNDDGLKKVRVNEVTHSIFYAPMYAADSLGYFKEEGIKIELTNGGGADAVMSAVLSGSADIGFCGPEAALYVLIGGSNNVPTVFGQLTKRDGSFLVSRKDEKATFKWSDLEGKEILAGRKGGVPAMTFEYVLNANELYDGQNVKMNYDVAFNLMTSAFEAGTADYCTMFEPVASEYEKAGKGYVVASVGEASGEVPYTCYIAKESYIEKNTDTVKGFLRAIMKGIKYINETASNEAAKYLTAYFDGTDEAAIATSLDSYKKIDSWQKDMTMTTDSFDRLQDIIENAGELSKRAEFSELVNTEYSTAIYKEVYGL</sequence>
<dbReference type="AlphaFoldDB" id="A0A4Q2KE96"/>
<dbReference type="Pfam" id="PF09084">
    <property type="entry name" value="NMT1"/>
    <property type="match status" value="1"/>
</dbReference>
<keyword evidence="7" id="KW-1185">Reference proteome</keyword>
<keyword evidence="3 4" id="KW-0732">Signal</keyword>
<gene>
    <name evidence="6" type="ORF">ESZ91_07495</name>
</gene>
<comment type="similarity">
    <text evidence="2">Belongs to the bacterial solute-binding protein SsuA/TauA family.</text>
</comment>
<feature type="domain" description="SsuA/THI5-like" evidence="5">
    <location>
        <begin position="43"/>
        <end position="251"/>
    </location>
</feature>
<evidence type="ECO:0000259" key="5">
    <source>
        <dbReference type="Pfam" id="PF09084"/>
    </source>
</evidence>
<dbReference type="Gene3D" id="3.40.190.10">
    <property type="entry name" value="Periplasmic binding protein-like II"/>
    <property type="match status" value="2"/>
</dbReference>
<accession>A0A4Q2KE96</accession>
<dbReference type="RefSeq" id="WP_129225734.1">
    <property type="nucleotide sequence ID" value="NZ_SDOZ01000002.1"/>
</dbReference>
<organism evidence="6 7">
    <name type="scientific">Candidatus Borkfalkia ceftriaxoniphila</name>
    <dbReference type="NCBI Taxonomy" id="2508949"/>
    <lineage>
        <taxon>Bacteria</taxon>
        <taxon>Bacillati</taxon>
        <taxon>Bacillota</taxon>
        <taxon>Clostridia</taxon>
        <taxon>Christensenellales</taxon>
        <taxon>Christensenellaceae</taxon>
        <taxon>Candidatus Borkfalkia</taxon>
    </lineage>
</organism>
<dbReference type="GO" id="GO:0042597">
    <property type="term" value="C:periplasmic space"/>
    <property type="evidence" value="ECO:0007669"/>
    <property type="project" value="UniProtKB-SubCell"/>
</dbReference>
<name>A0A4Q2KE96_9FIRM</name>
<evidence type="ECO:0000313" key="6">
    <source>
        <dbReference type="EMBL" id="RXZ62230.1"/>
    </source>
</evidence>
<dbReference type="Proteomes" id="UP000291269">
    <property type="component" value="Unassembled WGS sequence"/>
</dbReference>
<feature type="signal peptide" evidence="4">
    <location>
        <begin position="1"/>
        <end position="22"/>
    </location>
</feature>
<protein>
    <submittedName>
        <fullName evidence="6">ABC transporter substrate-binding protein</fullName>
    </submittedName>
</protein>
<evidence type="ECO:0000313" key="7">
    <source>
        <dbReference type="Proteomes" id="UP000291269"/>
    </source>
</evidence>
<dbReference type="PANTHER" id="PTHR30024">
    <property type="entry name" value="ALIPHATIC SULFONATES-BINDING PROTEIN-RELATED"/>
    <property type="match status" value="1"/>
</dbReference>
<reference evidence="6 7" key="1">
    <citation type="journal article" date="2019" name="Gut">
        <title>Antibiotics-induced monodominance of a novel gut bacterial order.</title>
        <authorList>
            <person name="Hildebrand F."/>
            <person name="Moitinho-Silva L."/>
            <person name="Blasche S."/>
            <person name="Jahn M.T."/>
            <person name="Gossmann T.I."/>
            <person name="Heuerta-Cepas J."/>
            <person name="Hercog R."/>
            <person name="Luetge M."/>
            <person name="Bahram M."/>
            <person name="Pryszlak A."/>
            <person name="Alves R.J."/>
            <person name="Waszak S.M."/>
            <person name="Zhu A."/>
            <person name="Ye L."/>
            <person name="Costea P.I."/>
            <person name="Aalvink S."/>
            <person name="Belzer C."/>
            <person name="Forslund S.K."/>
            <person name="Sunagawa S."/>
            <person name="Hentschel U."/>
            <person name="Merten C."/>
            <person name="Patil K.R."/>
            <person name="Benes V."/>
            <person name="Bork P."/>
        </authorList>
    </citation>
    <scope>NUCLEOTIDE SEQUENCE [LARGE SCALE GENOMIC DNA]</scope>
    <source>
        <strain evidence="6 7">HDS1380</strain>
    </source>
</reference>
<dbReference type="InterPro" id="IPR015168">
    <property type="entry name" value="SsuA/THI5"/>
</dbReference>
<dbReference type="PANTHER" id="PTHR30024:SF47">
    <property type="entry name" value="TAURINE-BINDING PERIPLASMIC PROTEIN"/>
    <property type="match status" value="1"/>
</dbReference>
<dbReference type="OrthoDB" id="9802202at2"/>
<comment type="caution">
    <text evidence="6">The sequence shown here is derived from an EMBL/GenBank/DDBJ whole genome shotgun (WGS) entry which is preliminary data.</text>
</comment>
<dbReference type="EMBL" id="SDOZ01000002">
    <property type="protein sequence ID" value="RXZ62230.1"/>
    <property type="molecule type" value="Genomic_DNA"/>
</dbReference>
<evidence type="ECO:0000256" key="4">
    <source>
        <dbReference type="SAM" id="SignalP"/>
    </source>
</evidence>
<proteinExistence type="inferred from homology"/>
<feature type="chain" id="PRO_5020437607" evidence="4">
    <location>
        <begin position="23"/>
        <end position="336"/>
    </location>
</feature>
<evidence type="ECO:0000256" key="2">
    <source>
        <dbReference type="ARBA" id="ARBA00010742"/>
    </source>
</evidence>
<comment type="subcellular location">
    <subcellularLocation>
        <location evidence="1">Periplasm</location>
    </subcellularLocation>
</comment>
<dbReference type="SUPFAM" id="SSF53850">
    <property type="entry name" value="Periplasmic binding protein-like II"/>
    <property type="match status" value="1"/>
</dbReference>